<evidence type="ECO:0000256" key="8">
    <source>
        <dbReference type="SAM" id="Phobius"/>
    </source>
</evidence>
<evidence type="ECO:0000259" key="10">
    <source>
        <dbReference type="Pfam" id="PF12704"/>
    </source>
</evidence>
<reference evidence="11 12" key="1">
    <citation type="submission" date="2017-09" db="EMBL/GenBank/DDBJ databases">
        <title>Draft Genome Sequence of Corynebacterium accolens AH4003.</title>
        <authorList>
            <person name="Chen Y."/>
            <person name="Oosthuysen W.F."/>
            <person name="Kelley S."/>
            <person name="Horswill A."/>
        </authorList>
    </citation>
    <scope>NUCLEOTIDE SEQUENCE [LARGE SCALE GENOMIC DNA]</scope>
    <source>
        <strain evidence="11 12">AH4003</strain>
    </source>
</reference>
<keyword evidence="5 8" id="KW-0472">Membrane</keyword>
<dbReference type="EMBL" id="NWBP01000001">
    <property type="protein sequence ID" value="PCC84053.1"/>
    <property type="molecule type" value="Genomic_DNA"/>
</dbReference>
<dbReference type="GO" id="GO:0005886">
    <property type="term" value="C:plasma membrane"/>
    <property type="evidence" value="ECO:0007669"/>
    <property type="project" value="UniProtKB-SubCell"/>
</dbReference>
<name>A0A2A4AM90_9CORY</name>
<dbReference type="InterPro" id="IPR025857">
    <property type="entry name" value="MacB_PCD"/>
</dbReference>
<gene>
    <name evidence="11" type="ORF">COM45_01195</name>
</gene>
<feature type="domain" description="MacB-like periplasmic core" evidence="10">
    <location>
        <begin position="21"/>
        <end position="264"/>
    </location>
</feature>
<evidence type="ECO:0000313" key="11">
    <source>
        <dbReference type="EMBL" id="PCC84053.1"/>
    </source>
</evidence>
<dbReference type="Proteomes" id="UP000218690">
    <property type="component" value="Unassembled WGS sequence"/>
</dbReference>
<accession>A0A2A4AM90</accession>
<dbReference type="Pfam" id="PF12704">
    <property type="entry name" value="MacB_PCD"/>
    <property type="match status" value="1"/>
</dbReference>
<dbReference type="PANTHER" id="PTHR30572">
    <property type="entry name" value="MEMBRANE COMPONENT OF TRANSPORTER-RELATED"/>
    <property type="match status" value="1"/>
</dbReference>
<feature type="domain" description="ABC3 transporter permease C-terminal" evidence="9">
    <location>
        <begin position="304"/>
        <end position="416"/>
    </location>
</feature>
<evidence type="ECO:0000256" key="3">
    <source>
        <dbReference type="ARBA" id="ARBA00022692"/>
    </source>
</evidence>
<comment type="caution">
    <text evidence="11">The sequence shown here is derived from an EMBL/GenBank/DDBJ whole genome shotgun (WGS) entry which is preliminary data.</text>
</comment>
<feature type="transmembrane region" description="Helical" evidence="8">
    <location>
        <begin position="346"/>
        <end position="374"/>
    </location>
</feature>
<proteinExistence type="inferred from homology"/>
<dbReference type="Pfam" id="PF02687">
    <property type="entry name" value="FtsX"/>
    <property type="match status" value="1"/>
</dbReference>
<dbReference type="PANTHER" id="PTHR30572:SF4">
    <property type="entry name" value="ABC TRANSPORTER PERMEASE YTRF"/>
    <property type="match status" value="1"/>
</dbReference>
<dbReference type="InterPro" id="IPR050250">
    <property type="entry name" value="Macrolide_Exporter_MacB"/>
</dbReference>
<organism evidence="11 12">
    <name type="scientific">Corynebacterium accolens</name>
    <dbReference type="NCBI Taxonomy" id="38284"/>
    <lineage>
        <taxon>Bacteria</taxon>
        <taxon>Bacillati</taxon>
        <taxon>Actinomycetota</taxon>
        <taxon>Actinomycetes</taxon>
        <taxon>Mycobacteriales</taxon>
        <taxon>Corynebacteriaceae</taxon>
        <taxon>Corynebacterium</taxon>
    </lineage>
</organism>
<feature type="compositionally biased region" description="Basic and acidic residues" evidence="7">
    <location>
        <begin position="67"/>
        <end position="82"/>
    </location>
</feature>
<dbReference type="GO" id="GO:0022857">
    <property type="term" value="F:transmembrane transporter activity"/>
    <property type="evidence" value="ECO:0007669"/>
    <property type="project" value="TreeGrafter"/>
</dbReference>
<dbReference type="AlphaFoldDB" id="A0A2A4AM90"/>
<sequence>MNLTESLRMALTSLRTNKMRSLLTLLGVIIGIAAVIAILTLGSALKGQFTSDLDKVGANNFQVQVKERTDEGETDYHVKSSVDDPDSLLTPEQLEQVRTALAPDVESVIIGESDTYPGDLELEGASESSAVMVKPTNPDYVTASQFTVRTGRALTDDDIAADRAVTMLSATTATELFGDADPVGQTLNFAPLDGTDLELTVIGVYDTPDTGALIGGGEAEYALVPYTLAAQLSDAPLAGEAFSSVSLRAAPGTDKAALGARLQAAFDSMYADNEEYRVEVTDFSKDLASLNQLLTALSAAIAAIGGISLLVGGIGVMNIMLITVTERTREIGVRKALGARRGDIRLQFVTEAIIVCLIGGLIGVVLGSVAGMIGSSLMGYFVFPPLGAIVVSLLFALAIGLFFGYYPAGKAAKLDPIEALRYE</sequence>
<evidence type="ECO:0000256" key="5">
    <source>
        <dbReference type="ARBA" id="ARBA00023136"/>
    </source>
</evidence>
<evidence type="ECO:0000313" key="12">
    <source>
        <dbReference type="Proteomes" id="UP000218690"/>
    </source>
</evidence>
<feature type="transmembrane region" description="Helical" evidence="8">
    <location>
        <begin position="293"/>
        <end position="325"/>
    </location>
</feature>
<feature type="region of interest" description="Disordered" evidence="7">
    <location>
        <begin position="67"/>
        <end position="87"/>
    </location>
</feature>
<feature type="transmembrane region" description="Helical" evidence="8">
    <location>
        <begin position="386"/>
        <end position="406"/>
    </location>
</feature>
<protein>
    <submittedName>
        <fullName evidence="11">ABC transporter permease</fullName>
    </submittedName>
</protein>
<evidence type="ECO:0000256" key="4">
    <source>
        <dbReference type="ARBA" id="ARBA00022989"/>
    </source>
</evidence>
<comment type="similarity">
    <text evidence="6">Belongs to the ABC-4 integral membrane protein family.</text>
</comment>
<evidence type="ECO:0000256" key="6">
    <source>
        <dbReference type="ARBA" id="ARBA00038076"/>
    </source>
</evidence>
<comment type="subcellular location">
    <subcellularLocation>
        <location evidence="1">Cell membrane</location>
        <topology evidence="1">Multi-pass membrane protein</topology>
    </subcellularLocation>
</comment>
<feature type="transmembrane region" description="Helical" evidence="8">
    <location>
        <begin position="21"/>
        <end position="45"/>
    </location>
</feature>
<evidence type="ECO:0000256" key="7">
    <source>
        <dbReference type="SAM" id="MobiDB-lite"/>
    </source>
</evidence>
<dbReference type="InterPro" id="IPR003838">
    <property type="entry name" value="ABC3_permease_C"/>
</dbReference>
<keyword evidence="4 8" id="KW-1133">Transmembrane helix</keyword>
<keyword evidence="2" id="KW-1003">Cell membrane</keyword>
<evidence type="ECO:0000259" key="9">
    <source>
        <dbReference type="Pfam" id="PF02687"/>
    </source>
</evidence>
<keyword evidence="3 8" id="KW-0812">Transmembrane</keyword>
<evidence type="ECO:0000256" key="1">
    <source>
        <dbReference type="ARBA" id="ARBA00004651"/>
    </source>
</evidence>
<evidence type="ECO:0000256" key="2">
    <source>
        <dbReference type="ARBA" id="ARBA00022475"/>
    </source>
</evidence>